<feature type="domain" description="Peptidase M14" evidence="5">
    <location>
        <begin position="60"/>
        <end position="368"/>
    </location>
</feature>
<dbReference type="PANTHER" id="PTHR11705">
    <property type="entry name" value="PROTEASE FAMILY M14 CARBOXYPEPTIDASE A,B"/>
    <property type="match status" value="1"/>
</dbReference>
<dbReference type="PANTHER" id="PTHR11705:SF145">
    <property type="entry name" value="PEPTIDASE M14 CARBOXYPEPTIDASE A DOMAIN-CONTAINING PROTEIN"/>
    <property type="match status" value="1"/>
</dbReference>
<gene>
    <name evidence="6" type="ORF">H8R23_07130</name>
</gene>
<protein>
    <submittedName>
        <fullName evidence="6">M14 family metallopeptidase</fullName>
    </submittedName>
</protein>
<comment type="caution">
    <text evidence="6">The sequence shown here is derived from an EMBL/GenBank/DDBJ whole genome shotgun (WGS) entry which is preliminary data.</text>
</comment>
<dbReference type="InterPro" id="IPR000834">
    <property type="entry name" value="Peptidase_M14"/>
</dbReference>
<name>A0ABR7J6L2_9FLAO</name>
<dbReference type="SUPFAM" id="SSF53187">
    <property type="entry name" value="Zn-dependent exopeptidases"/>
    <property type="match status" value="1"/>
</dbReference>
<evidence type="ECO:0000259" key="5">
    <source>
        <dbReference type="PROSITE" id="PS52035"/>
    </source>
</evidence>
<dbReference type="PROSITE" id="PS52035">
    <property type="entry name" value="PEPTIDASE_M14"/>
    <property type="match status" value="1"/>
</dbReference>
<evidence type="ECO:0000256" key="3">
    <source>
        <dbReference type="PROSITE-ProRule" id="PRU01379"/>
    </source>
</evidence>
<evidence type="ECO:0000313" key="7">
    <source>
        <dbReference type="Proteomes" id="UP000629963"/>
    </source>
</evidence>
<keyword evidence="4" id="KW-0732">Signal</keyword>
<evidence type="ECO:0000256" key="1">
    <source>
        <dbReference type="ARBA" id="ARBA00001947"/>
    </source>
</evidence>
<evidence type="ECO:0000256" key="2">
    <source>
        <dbReference type="ARBA" id="ARBA00005988"/>
    </source>
</evidence>
<dbReference type="RefSeq" id="WP_187009767.1">
    <property type="nucleotide sequence ID" value="NZ_JACRUI010000002.1"/>
</dbReference>
<comment type="cofactor">
    <cofactor evidence="1">
        <name>Zn(2+)</name>
        <dbReference type="ChEBI" id="CHEBI:29105"/>
    </cofactor>
</comment>
<dbReference type="EMBL" id="JACRUJ010000002">
    <property type="protein sequence ID" value="MBC5841175.1"/>
    <property type="molecule type" value="Genomic_DNA"/>
</dbReference>
<organism evidence="6 7">
    <name type="scientific">Flavobacterium kayseriense</name>
    <dbReference type="NCBI Taxonomy" id="2764714"/>
    <lineage>
        <taxon>Bacteria</taxon>
        <taxon>Pseudomonadati</taxon>
        <taxon>Bacteroidota</taxon>
        <taxon>Flavobacteriia</taxon>
        <taxon>Flavobacteriales</taxon>
        <taxon>Flavobacteriaceae</taxon>
        <taxon>Flavobacterium</taxon>
    </lineage>
</organism>
<evidence type="ECO:0000313" key="6">
    <source>
        <dbReference type="EMBL" id="MBC5841175.1"/>
    </source>
</evidence>
<keyword evidence="7" id="KW-1185">Reference proteome</keyword>
<accession>A0ABR7J6L2</accession>
<evidence type="ECO:0000256" key="4">
    <source>
        <dbReference type="SAM" id="SignalP"/>
    </source>
</evidence>
<feature type="chain" id="PRO_5047405723" evidence="4">
    <location>
        <begin position="25"/>
        <end position="625"/>
    </location>
</feature>
<sequence length="625" mass="70504">MCTKNRILPVLIVFMFLSTTDNWAQSILPPSIEWHGKSEKLIAKNTNGWITPTEKSGFKTTPNYDETMSWFKKLTDASPLLSMVTIGTSVEGRLIYMIIGTNTPNFDAEALKNSGKPTLFVQAGIHSGEIDGKDAGMMLLRDIAFGGKSNLLDKVNFLFIPILSVDAHENASSYNRPNQRGPENMGWRTNAQNLNLNRDYAKLDTKEIKAVVNVMNVYSPDLYMDIHVTDGADYQYDITFGGIGLQGNSPGIAQWLDTTFKTYTDKDLKSNGHIPGQLLFAVNDRDFNEGNIVTSGGPRFSDSYGNLRHMASILVENHSLKPFKQRVLGTYILLESTLSLLAKQGQNLQEITEADKTKRDLKVPMAWKVPQMETAVRFDNLSDLTSSTSPVVAADSLVFSGIASRVLKSTVTDGEYVEWLGKPIKQKIVNYKATEPIDFISRPKGYWIPASCDVVIERLKLHGIKMETLEEAHELTLEMYRIEDAKVEDENQQMKPFEGHMQVSGTTKTETNTRVYPKGSVFITTDQPLGDLAMVLLEPLSKDSFFRWGFFLSIFQRTEYVESYVMEPMAIKMLQESPELKKEFELKIATDSKFANNPNAILAWFYSKTKYYDKNYLLYPVGRQL</sequence>
<dbReference type="SMART" id="SM00631">
    <property type="entry name" value="Zn_pept"/>
    <property type="match status" value="1"/>
</dbReference>
<dbReference type="Gene3D" id="3.40.630.10">
    <property type="entry name" value="Zn peptidases"/>
    <property type="match status" value="1"/>
</dbReference>
<comment type="caution">
    <text evidence="3">Lacks conserved residue(s) required for the propagation of feature annotation.</text>
</comment>
<feature type="signal peptide" evidence="4">
    <location>
        <begin position="1"/>
        <end position="24"/>
    </location>
</feature>
<reference evidence="6 7" key="1">
    <citation type="submission" date="2020-08" db="EMBL/GenBank/DDBJ databases">
        <title>Description of novel Flavobacterium F-380 isolate.</title>
        <authorList>
            <person name="Saticioglu I.B."/>
            <person name="Duman M."/>
            <person name="Altun S."/>
        </authorList>
    </citation>
    <scope>NUCLEOTIDE SEQUENCE [LARGE SCALE GENOMIC DNA]</scope>
    <source>
        <strain evidence="6 7">F-380</strain>
    </source>
</reference>
<proteinExistence type="inferred from homology"/>
<dbReference type="Pfam" id="PF00246">
    <property type="entry name" value="Peptidase_M14"/>
    <property type="match status" value="1"/>
</dbReference>
<comment type="similarity">
    <text evidence="2 3">Belongs to the peptidase M14 family.</text>
</comment>
<dbReference type="Proteomes" id="UP000629963">
    <property type="component" value="Unassembled WGS sequence"/>
</dbReference>
<dbReference type="CDD" id="cd06241">
    <property type="entry name" value="M14-like"/>
    <property type="match status" value="1"/>
</dbReference>